<reference evidence="2 3" key="1">
    <citation type="submission" date="2020-04" db="EMBL/GenBank/DDBJ databases">
        <authorList>
            <person name="Yoon J."/>
        </authorList>
    </citation>
    <scope>NUCLEOTIDE SEQUENCE [LARGE SCALE GENOMIC DNA]</scope>
    <source>
        <strain evidence="2 3">KMU-115</strain>
    </source>
</reference>
<proteinExistence type="predicted"/>
<protein>
    <submittedName>
        <fullName evidence="2">Polysaccharide pyruvyl transferase family protein</fullName>
    </submittedName>
</protein>
<keyword evidence="3" id="KW-1185">Reference proteome</keyword>
<sequence>MRDAATPAEPLKLHHWGAPNFGDTLSRLVVERVSGRRVVVVGPRQAELFAIGSLMHVAAKHFAVPRPGPRPILWGTGLLNPIFRREFLDNLDIRILRGPVGAAICRVPMRAFGDPGLFAPEAIGPVPARADRVAVVPHHSQMADPAIAAMVARDPRLHLVDPRGAPEAVCAAIASSAHVVSASLHGLVVADAYGVPSTWMDPAEQGRMKYLDYAASIGRPLLHPVAIDEVPALAPRAPTGPLPYAEGIARAREALLTHFPAELRAGAAMTVA</sequence>
<dbReference type="GO" id="GO:0016740">
    <property type="term" value="F:transferase activity"/>
    <property type="evidence" value="ECO:0007669"/>
    <property type="project" value="UniProtKB-KW"/>
</dbReference>
<accession>A0A7X6H2R3</accession>
<evidence type="ECO:0000313" key="2">
    <source>
        <dbReference type="EMBL" id="NKX46088.1"/>
    </source>
</evidence>
<feature type="domain" description="Polysaccharide pyruvyl transferase" evidence="1">
    <location>
        <begin position="54"/>
        <end position="201"/>
    </location>
</feature>
<dbReference type="EMBL" id="JAAZQQ010000006">
    <property type="protein sequence ID" value="NKX46088.1"/>
    <property type="molecule type" value="Genomic_DNA"/>
</dbReference>
<gene>
    <name evidence="2" type="ORF">HCU73_15945</name>
</gene>
<dbReference type="RefSeq" id="WP_168624477.1">
    <property type="nucleotide sequence ID" value="NZ_JAAZQQ010000006.1"/>
</dbReference>
<evidence type="ECO:0000259" key="1">
    <source>
        <dbReference type="Pfam" id="PF04230"/>
    </source>
</evidence>
<dbReference type="Pfam" id="PF04230">
    <property type="entry name" value="PS_pyruv_trans"/>
    <property type="match status" value="1"/>
</dbReference>
<evidence type="ECO:0000313" key="3">
    <source>
        <dbReference type="Proteomes" id="UP000526408"/>
    </source>
</evidence>
<dbReference type="Proteomes" id="UP000526408">
    <property type="component" value="Unassembled WGS sequence"/>
</dbReference>
<name>A0A7X6H2R3_9RHOB</name>
<comment type="caution">
    <text evidence="2">The sequence shown here is derived from an EMBL/GenBank/DDBJ whole genome shotgun (WGS) entry which is preliminary data.</text>
</comment>
<organism evidence="2 3">
    <name type="scientific">Roseicyclus persicicus</name>
    <dbReference type="NCBI Taxonomy" id="2650661"/>
    <lineage>
        <taxon>Bacteria</taxon>
        <taxon>Pseudomonadati</taxon>
        <taxon>Pseudomonadota</taxon>
        <taxon>Alphaproteobacteria</taxon>
        <taxon>Rhodobacterales</taxon>
        <taxon>Roseobacteraceae</taxon>
        <taxon>Roseicyclus</taxon>
    </lineage>
</organism>
<dbReference type="AlphaFoldDB" id="A0A7X6H2R3"/>
<dbReference type="InterPro" id="IPR007345">
    <property type="entry name" value="Polysacch_pyruvyl_Trfase"/>
</dbReference>
<keyword evidence="2" id="KW-0808">Transferase</keyword>